<gene>
    <name evidence="1" type="ORF">SPMU_23730</name>
</gene>
<evidence type="ECO:0000313" key="1">
    <source>
        <dbReference type="EMBL" id="OWK29951.1"/>
    </source>
</evidence>
<protein>
    <submittedName>
        <fullName evidence="1">Uncharacterized protein</fullName>
    </submittedName>
</protein>
<comment type="caution">
    <text evidence="1">The sequence shown here is derived from an EMBL/GenBank/DDBJ whole genome shotgun (WGS) entry which is preliminary data.</text>
</comment>
<dbReference type="AlphaFoldDB" id="A0A245ZJN1"/>
<evidence type="ECO:0000313" key="2">
    <source>
        <dbReference type="Proteomes" id="UP000197783"/>
    </source>
</evidence>
<dbReference type="Proteomes" id="UP000197783">
    <property type="component" value="Unassembled WGS sequence"/>
</dbReference>
<name>A0A245ZJN1_9SPHN</name>
<organism evidence="1 2">
    <name type="scientific">Sphingomonas mucosissima</name>
    <dbReference type="NCBI Taxonomy" id="370959"/>
    <lineage>
        <taxon>Bacteria</taxon>
        <taxon>Pseudomonadati</taxon>
        <taxon>Pseudomonadota</taxon>
        <taxon>Alphaproteobacteria</taxon>
        <taxon>Sphingomonadales</taxon>
        <taxon>Sphingomonadaceae</taxon>
        <taxon>Sphingomonas</taxon>
    </lineage>
</organism>
<keyword evidence="2" id="KW-1185">Reference proteome</keyword>
<dbReference type="EMBL" id="NBBJ01000003">
    <property type="protein sequence ID" value="OWK29951.1"/>
    <property type="molecule type" value="Genomic_DNA"/>
</dbReference>
<reference evidence="1 2" key="1">
    <citation type="submission" date="2017-03" db="EMBL/GenBank/DDBJ databases">
        <title>Genome sequence of Sphingomonas mucosissima DSM 17494.</title>
        <authorList>
            <person name="Poehlein A."/>
            <person name="Wuebbeler J.H."/>
            <person name="Steinbuechel A."/>
            <person name="Daniel R."/>
        </authorList>
    </citation>
    <scope>NUCLEOTIDE SEQUENCE [LARGE SCALE GENOMIC DNA]</scope>
    <source>
        <strain evidence="1 2">DSM 17494</strain>
    </source>
</reference>
<sequence length="58" mass="6116">MNGCPLLGATKLAWMAAPGVSGTSGLKRCTECEWPVLVVSKRCEKSGLLPGDVIRISQ</sequence>
<accession>A0A245ZJN1</accession>
<proteinExistence type="predicted"/>